<dbReference type="AlphaFoldDB" id="A0A8J7GNH9"/>
<dbReference type="PROSITE" id="PS50928">
    <property type="entry name" value="ABC_TM1"/>
    <property type="match status" value="1"/>
</dbReference>
<proteinExistence type="inferred from homology"/>
<evidence type="ECO:0000313" key="10">
    <source>
        <dbReference type="Proteomes" id="UP000622552"/>
    </source>
</evidence>
<evidence type="ECO:0000313" key="9">
    <source>
        <dbReference type="EMBL" id="MBG6133846.1"/>
    </source>
</evidence>
<keyword evidence="4 7" id="KW-0812">Transmembrane</keyword>
<feature type="transmembrane region" description="Helical" evidence="7">
    <location>
        <begin position="189"/>
        <end position="214"/>
    </location>
</feature>
<dbReference type="SUPFAM" id="SSF161098">
    <property type="entry name" value="MetI-like"/>
    <property type="match status" value="1"/>
</dbReference>
<comment type="subcellular location">
    <subcellularLocation>
        <location evidence="1 7">Cell membrane</location>
        <topology evidence="1 7">Multi-pass membrane protein</topology>
    </subcellularLocation>
</comment>
<comment type="caution">
    <text evidence="9">The sequence shown here is derived from an EMBL/GenBank/DDBJ whole genome shotgun (WGS) entry which is preliminary data.</text>
</comment>
<feature type="transmembrane region" description="Helical" evidence="7">
    <location>
        <begin position="81"/>
        <end position="107"/>
    </location>
</feature>
<evidence type="ECO:0000256" key="2">
    <source>
        <dbReference type="ARBA" id="ARBA00022448"/>
    </source>
</evidence>
<dbReference type="InterPro" id="IPR000515">
    <property type="entry name" value="MetI-like"/>
</dbReference>
<protein>
    <submittedName>
        <fullName evidence="9">ABC-type glycerol-3-phosphate transport system permease component</fullName>
    </submittedName>
</protein>
<evidence type="ECO:0000256" key="5">
    <source>
        <dbReference type="ARBA" id="ARBA00022989"/>
    </source>
</evidence>
<sequence length="296" mass="31663">MATTKRPTWMGRPSATVKTAKALAIVFLIAIVVVPFWVVLATSFASNDDVTGNGGYVLWPMHPTTEAYQQVFTNGIVTKALIVSAAVTLLGTAISLAATVLLAYALARPGVYGGKPAMLFILFTFLVPPGIIPAYLVVQNLGLLDSYGSLVLPVLVNAFNVVIMRGFFQGIPEDLYSAARLDGAGEWRILTRVVLPLSKAVVAVVGLFYAVGYWNAFFNAILYLNDSSRWPLQAVLRLYVIQGAQLGDNTSDAGASIAPQSIQMAAVVVATVPILCVYPFLQRYFVKGVLTGAVKS</sequence>
<feature type="transmembrane region" description="Helical" evidence="7">
    <location>
        <begin position="262"/>
        <end position="281"/>
    </location>
</feature>
<dbReference type="PANTHER" id="PTHR43744">
    <property type="entry name" value="ABC TRANSPORTER PERMEASE PROTEIN MG189-RELATED-RELATED"/>
    <property type="match status" value="1"/>
</dbReference>
<organism evidence="9 10">
    <name type="scientific">Longispora fulva</name>
    <dbReference type="NCBI Taxonomy" id="619741"/>
    <lineage>
        <taxon>Bacteria</taxon>
        <taxon>Bacillati</taxon>
        <taxon>Actinomycetota</taxon>
        <taxon>Actinomycetes</taxon>
        <taxon>Micromonosporales</taxon>
        <taxon>Micromonosporaceae</taxon>
        <taxon>Longispora</taxon>
    </lineage>
</organism>
<dbReference type="RefSeq" id="WP_231398602.1">
    <property type="nucleotide sequence ID" value="NZ_BONS01000032.1"/>
</dbReference>
<feature type="transmembrane region" description="Helical" evidence="7">
    <location>
        <begin position="119"/>
        <end position="138"/>
    </location>
</feature>
<dbReference type="EMBL" id="JADOUF010000001">
    <property type="protein sequence ID" value="MBG6133846.1"/>
    <property type="molecule type" value="Genomic_DNA"/>
</dbReference>
<feature type="transmembrane region" description="Helical" evidence="7">
    <location>
        <begin position="150"/>
        <end position="168"/>
    </location>
</feature>
<feature type="domain" description="ABC transmembrane type-1" evidence="8">
    <location>
        <begin position="81"/>
        <end position="281"/>
    </location>
</feature>
<gene>
    <name evidence="9" type="ORF">IW245_000040</name>
</gene>
<dbReference type="PANTHER" id="PTHR43744:SF9">
    <property type="entry name" value="POLYGALACTURONAN_RHAMNOGALACTURONAN TRANSPORT SYSTEM PERMEASE PROTEIN YTCP"/>
    <property type="match status" value="1"/>
</dbReference>
<keyword evidence="2 7" id="KW-0813">Transport</keyword>
<dbReference type="CDD" id="cd06261">
    <property type="entry name" value="TM_PBP2"/>
    <property type="match status" value="1"/>
</dbReference>
<dbReference type="InterPro" id="IPR035906">
    <property type="entry name" value="MetI-like_sf"/>
</dbReference>
<evidence type="ECO:0000256" key="7">
    <source>
        <dbReference type="RuleBase" id="RU363032"/>
    </source>
</evidence>
<keyword evidence="5 7" id="KW-1133">Transmembrane helix</keyword>
<dbReference type="Gene3D" id="1.10.3720.10">
    <property type="entry name" value="MetI-like"/>
    <property type="match status" value="1"/>
</dbReference>
<dbReference type="GO" id="GO:0055085">
    <property type="term" value="P:transmembrane transport"/>
    <property type="evidence" value="ECO:0007669"/>
    <property type="project" value="InterPro"/>
</dbReference>
<feature type="transmembrane region" description="Helical" evidence="7">
    <location>
        <begin position="20"/>
        <end position="40"/>
    </location>
</feature>
<evidence type="ECO:0000256" key="3">
    <source>
        <dbReference type="ARBA" id="ARBA00022475"/>
    </source>
</evidence>
<dbReference type="Pfam" id="PF00528">
    <property type="entry name" value="BPD_transp_1"/>
    <property type="match status" value="1"/>
</dbReference>
<dbReference type="Proteomes" id="UP000622552">
    <property type="component" value="Unassembled WGS sequence"/>
</dbReference>
<keyword evidence="10" id="KW-1185">Reference proteome</keyword>
<dbReference type="GO" id="GO:0005886">
    <property type="term" value="C:plasma membrane"/>
    <property type="evidence" value="ECO:0007669"/>
    <property type="project" value="UniProtKB-SubCell"/>
</dbReference>
<reference evidence="9" key="1">
    <citation type="submission" date="2020-11" db="EMBL/GenBank/DDBJ databases">
        <title>Sequencing the genomes of 1000 actinobacteria strains.</title>
        <authorList>
            <person name="Klenk H.-P."/>
        </authorList>
    </citation>
    <scope>NUCLEOTIDE SEQUENCE</scope>
    <source>
        <strain evidence="9">DSM 45356</strain>
    </source>
</reference>
<keyword evidence="6 7" id="KW-0472">Membrane</keyword>
<name>A0A8J7GNH9_9ACTN</name>
<evidence type="ECO:0000256" key="1">
    <source>
        <dbReference type="ARBA" id="ARBA00004651"/>
    </source>
</evidence>
<evidence type="ECO:0000256" key="6">
    <source>
        <dbReference type="ARBA" id="ARBA00023136"/>
    </source>
</evidence>
<evidence type="ECO:0000256" key="4">
    <source>
        <dbReference type="ARBA" id="ARBA00022692"/>
    </source>
</evidence>
<comment type="similarity">
    <text evidence="7">Belongs to the binding-protein-dependent transport system permease family.</text>
</comment>
<evidence type="ECO:0000259" key="8">
    <source>
        <dbReference type="PROSITE" id="PS50928"/>
    </source>
</evidence>
<keyword evidence="3" id="KW-1003">Cell membrane</keyword>
<accession>A0A8J7GNH9</accession>